<dbReference type="Gene3D" id="3.10.450.710">
    <property type="entry name" value="Tgt2/MlaC"/>
    <property type="match status" value="1"/>
</dbReference>
<sequence length="207" mass="24410">MKMNKFFTALLLLLCFSVSDLYAAKDPQDALKGNINIILDILKDPQFDFQGMQKEQDDRLLLEAEHMFDFASFSRGALGHNWRRFSAEERIRFTKLFTKLISHVYLDKFNRKALDTLKIDYVDNHLLKPTRSGKLRADVMTVIHYDEVETLVDYRMFNAGEGWKVYDVKIEGVSMVANYREQYRKMFRDSPEKMINQLEEKLTSLED</sequence>
<name>Q6AKW1_DESPS</name>
<dbReference type="Proteomes" id="UP000000602">
    <property type="component" value="Chromosome"/>
</dbReference>
<gene>
    <name evidence="2" type="ordered locus">DP2285</name>
</gene>
<protein>
    <recommendedName>
        <fullName evidence="4">Toluene tolerance protein</fullName>
    </recommendedName>
</protein>
<accession>Q6AKW1</accession>
<dbReference type="eggNOG" id="COG2854">
    <property type="taxonomic scope" value="Bacteria"/>
</dbReference>
<dbReference type="InterPro" id="IPR008869">
    <property type="entry name" value="MlaC/ttg2D"/>
</dbReference>
<dbReference type="STRING" id="177439.DP2285"/>
<proteinExistence type="predicted"/>
<dbReference type="EMBL" id="CR522870">
    <property type="protein sequence ID" value="CAG37014.1"/>
    <property type="molecule type" value="Genomic_DNA"/>
</dbReference>
<dbReference type="HOGENOM" id="CLU_094502_2_0_7"/>
<evidence type="ECO:0008006" key="4">
    <source>
        <dbReference type="Google" id="ProtNLM"/>
    </source>
</evidence>
<feature type="chain" id="PRO_5005698993" description="Toluene tolerance protein" evidence="1">
    <location>
        <begin position="24"/>
        <end position="207"/>
    </location>
</feature>
<dbReference type="AlphaFoldDB" id="Q6AKW1"/>
<reference evidence="3" key="1">
    <citation type="journal article" date="2004" name="Environ. Microbiol.">
        <title>The genome of Desulfotalea psychrophila, a sulfate-reducing bacterium from permanently cold Arctic sediments.</title>
        <authorList>
            <person name="Rabus R."/>
            <person name="Ruepp A."/>
            <person name="Frickey T."/>
            <person name="Rattei T."/>
            <person name="Fartmann B."/>
            <person name="Stark M."/>
            <person name="Bauer M."/>
            <person name="Zibat A."/>
            <person name="Lombardot T."/>
            <person name="Becker I."/>
            <person name="Amann J."/>
            <person name="Gellner K."/>
            <person name="Teeling H."/>
            <person name="Leuschner W.D."/>
            <person name="Gloeckner F.-O."/>
            <person name="Lupas A.N."/>
            <person name="Amann R."/>
            <person name="Klenk H.-P."/>
        </authorList>
    </citation>
    <scope>NUCLEOTIDE SEQUENCE [LARGE SCALE GENOMIC DNA]</scope>
    <source>
        <strain evidence="3">DSM 12343 / LSv54</strain>
    </source>
</reference>
<evidence type="ECO:0000313" key="3">
    <source>
        <dbReference type="Proteomes" id="UP000000602"/>
    </source>
</evidence>
<dbReference type="PANTHER" id="PTHR36573">
    <property type="entry name" value="INTERMEMBRANE PHOSPHOLIPID TRANSPORT SYSTEM BINDING PROTEIN MLAC"/>
    <property type="match status" value="1"/>
</dbReference>
<organism evidence="2 3">
    <name type="scientific">Desulfotalea psychrophila (strain LSv54 / DSM 12343)</name>
    <dbReference type="NCBI Taxonomy" id="177439"/>
    <lineage>
        <taxon>Bacteria</taxon>
        <taxon>Pseudomonadati</taxon>
        <taxon>Thermodesulfobacteriota</taxon>
        <taxon>Desulfobulbia</taxon>
        <taxon>Desulfobulbales</taxon>
        <taxon>Desulfocapsaceae</taxon>
        <taxon>Desulfotalea</taxon>
    </lineage>
</organism>
<dbReference type="Pfam" id="PF05494">
    <property type="entry name" value="MlaC"/>
    <property type="match status" value="1"/>
</dbReference>
<dbReference type="KEGG" id="dps:DP2285"/>
<dbReference type="InterPro" id="IPR042245">
    <property type="entry name" value="Tgt2/MlaC_sf"/>
</dbReference>
<keyword evidence="1" id="KW-0732">Signal</keyword>
<evidence type="ECO:0000313" key="2">
    <source>
        <dbReference type="EMBL" id="CAG37014.1"/>
    </source>
</evidence>
<feature type="signal peptide" evidence="1">
    <location>
        <begin position="1"/>
        <end position="23"/>
    </location>
</feature>
<evidence type="ECO:0000256" key="1">
    <source>
        <dbReference type="SAM" id="SignalP"/>
    </source>
</evidence>
<dbReference type="PANTHER" id="PTHR36573:SF1">
    <property type="entry name" value="INTERMEMBRANE PHOSPHOLIPID TRANSPORT SYSTEM BINDING PROTEIN MLAC"/>
    <property type="match status" value="1"/>
</dbReference>
<keyword evidence="3" id="KW-1185">Reference proteome</keyword>